<reference evidence="10 11" key="1">
    <citation type="journal article" date="2010" name="J. Bacteriol.">
        <title>Biochemical characterization of a novel indole prenyltransferase from Streptomyces sp. SN-593.</title>
        <authorList>
            <person name="Takahashi S."/>
            <person name="Takagi H."/>
            <person name="Toyoda A."/>
            <person name="Uramoto M."/>
            <person name="Nogawa T."/>
            <person name="Ueki M."/>
            <person name="Sakaki Y."/>
            <person name="Osada H."/>
        </authorList>
    </citation>
    <scope>NUCLEOTIDE SEQUENCE [LARGE SCALE GENOMIC DNA]</scope>
    <source>
        <strain evidence="10 11">SN-593</strain>
    </source>
</reference>
<dbReference type="PANTHER" id="PTHR23517">
    <property type="entry name" value="RESISTANCE PROTEIN MDTM, PUTATIVE-RELATED-RELATED"/>
    <property type="match status" value="1"/>
</dbReference>
<proteinExistence type="predicted"/>
<dbReference type="InterPro" id="IPR020846">
    <property type="entry name" value="MFS_dom"/>
</dbReference>
<evidence type="ECO:0000256" key="6">
    <source>
        <dbReference type="ARBA" id="ARBA00023136"/>
    </source>
</evidence>
<evidence type="ECO:0000313" key="10">
    <source>
        <dbReference type="EMBL" id="BBA97189.1"/>
    </source>
</evidence>
<dbReference type="InterPro" id="IPR005829">
    <property type="entry name" value="Sugar_transporter_CS"/>
</dbReference>
<name>A0A7U3VN44_9ACTN</name>
<feature type="transmembrane region" description="Helical" evidence="8">
    <location>
        <begin position="411"/>
        <end position="431"/>
    </location>
</feature>
<dbReference type="PROSITE" id="PS50850">
    <property type="entry name" value="MFS"/>
    <property type="match status" value="1"/>
</dbReference>
<dbReference type="InterPro" id="IPR036259">
    <property type="entry name" value="MFS_trans_sf"/>
</dbReference>
<feature type="transmembrane region" description="Helical" evidence="8">
    <location>
        <begin position="79"/>
        <end position="102"/>
    </location>
</feature>
<evidence type="ECO:0000256" key="8">
    <source>
        <dbReference type="SAM" id="Phobius"/>
    </source>
</evidence>
<feature type="transmembrane region" description="Helical" evidence="8">
    <location>
        <begin position="320"/>
        <end position="342"/>
    </location>
</feature>
<dbReference type="SUPFAM" id="SSF103473">
    <property type="entry name" value="MFS general substrate transporter"/>
    <property type="match status" value="1"/>
</dbReference>
<feature type="transmembrane region" description="Helical" evidence="8">
    <location>
        <begin position="140"/>
        <end position="161"/>
    </location>
</feature>
<keyword evidence="11" id="KW-1185">Reference proteome</keyword>
<keyword evidence="4 8" id="KW-0812">Transmembrane</keyword>
<dbReference type="Gene3D" id="1.20.1250.20">
    <property type="entry name" value="MFS general substrate transporter like domains"/>
    <property type="match status" value="1"/>
</dbReference>
<evidence type="ECO:0000256" key="4">
    <source>
        <dbReference type="ARBA" id="ARBA00022692"/>
    </source>
</evidence>
<sequence length="452" mass="44862">MTAPAAGPVSPDAVSPGPVSPDATLDTSPAVSAARPLDGSGGAGRPAGWRQAAAGLVACGWGGNQFTPLLLMYRRTDGYSTVTVDALLGAYVVGLIPGLLIGGPLSDRLGRRPLMIAGTAVSLLASAVLAAGSLGLVPLVAGRLLTGAAVGIAMAVGSSWVKELSQGPHDPGADPGAGARRSSLALTAGFGIGPGVAGALAQWGPWPTALPYLVHVAVGAVLLAVMLRAPETRQRTGAPGGLLADLKVPAAGHRRFLRVVLPLAPWVFGSAGIAYAVTPQLVDARVGHWGLAYATALTVLTLGTGALVQPFAKRLGARSTVLAMSAAMVLMALGMAVCALDAGTRSPWLAPVGALVLGAGYGIAIVSGLVEIQRIARPDDLAGLTGVYYAAAYAGFLLPTVLAAASSVVGYPAMLLALAVLAVGCLAVILANSRTGPGEPAAPGTAPVRRAG</sequence>
<dbReference type="GO" id="GO:0005886">
    <property type="term" value="C:plasma membrane"/>
    <property type="evidence" value="ECO:0007669"/>
    <property type="project" value="UniProtKB-SubCell"/>
</dbReference>
<dbReference type="RefSeq" id="WP_272933070.1">
    <property type="nucleotide sequence ID" value="NZ_AP018365.1"/>
</dbReference>
<keyword evidence="5 8" id="KW-1133">Transmembrane helix</keyword>
<evidence type="ECO:0000259" key="9">
    <source>
        <dbReference type="PROSITE" id="PS50850"/>
    </source>
</evidence>
<protein>
    <submittedName>
        <fullName evidence="10">Putative multidrug resistance transporter</fullName>
    </submittedName>
</protein>
<dbReference type="PROSITE" id="PS00216">
    <property type="entry name" value="SUGAR_TRANSPORT_1"/>
    <property type="match status" value="1"/>
</dbReference>
<keyword evidence="6 8" id="KW-0472">Membrane</keyword>
<dbReference type="GO" id="GO:0022857">
    <property type="term" value="F:transmembrane transporter activity"/>
    <property type="evidence" value="ECO:0007669"/>
    <property type="project" value="InterPro"/>
</dbReference>
<feature type="transmembrane region" description="Helical" evidence="8">
    <location>
        <begin position="114"/>
        <end position="134"/>
    </location>
</feature>
<feature type="transmembrane region" description="Helical" evidence="8">
    <location>
        <begin position="348"/>
        <end position="369"/>
    </location>
</feature>
<feature type="region of interest" description="Disordered" evidence="7">
    <location>
        <begin position="1"/>
        <end position="46"/>
    </location>
</feature>
<feature type="transmembrane region" description="Helical" evidence="8">
    <location>
        <begin position="209"/>
        <end position="227"/>
    </location>
</feature>
<gene>
    <name evidence="10" type="ORF">RVR_2817</name>
</gene>
<reference evidence="10 11" key="4">
    <citation type="journal article" date="2020" name="Sci. Rep.">
        <title>beta-carboline chemical signals induce reveromycin production through a LuxR family regulator in Streptomyces sp. SN-593.</title>
        <authorList>
            <person name="Panthee S."/>
            <person name="Kito N."/>
            <person name="Hayashi T."/>
            <person name="Shimizu T."/>
            <person name="Ishikawa J."/>
            <person name="Hamamoto H."/>
            <person name="Osada H."/>
            <person name="Takahashi S."/>
        </authorList>
    </citation>
    <scope>NUCLEOTIDE SEQUENCE [LARGE SCALE GENOMIC DNA]</scope>
    <source>
        <strain evidence="10 11">SN-593</strain>
    </source>
</reference>
<evidence type="ECO:0000313" key="11">
    <source>
        <dbReference type="Proteomes" id="UP000595703"/>
    </source>
</evidence>
<feature type="domain" description="Major facilitator superfamily (MFS) profile" evidence="9">
    <location>
        <begin position="48"/>
        <end position="436"/>
    </location>
</feature>
<dbReference type="EMBL" id="AP018365">
    <property type="protein sequence ID" value="BBA97189.1"/>
    <property type="molecule type" value="Genomic_DNA"/>
</dbReference>
<evidence type="ECO:0000256" key="7">
    <source>
        <dbReference type="SAM" id="MobiDB-lite"/>
    </source>
</evidence>
<dbReference type="InterPro" id="IPR011701">
    <property type="entry name" value="MFS"/>
</dbReference>
<evidence type="ECO:0000256" key="2">
    <source>
        <dbReference type="ARBA" id="ARBA00022448"/>
    </source>
</evidence>
<feature type="transmembrane region" description="Helical" evidence="8">
    <location>
        <begin position="289"/>
        <end position="308"/>
    </location>
</feature>
<reference evidence="10 11" key="2">
    <citation type="journal article" date="2011" name="J. Antibiot.">
        <title>Furaquinocins I and J: novel polyketide isoprenoid hybrid compounds from Streptomyces reveromyceticus SN-593.</title>
        <authorList>
            <person name="Panthee S."/>
            <person name="Takahashi S."/>
            <person name="Takagi H."/>
            <person name="Nogawa T."/>
            <person name="Oowada E."/>
            <person name="Uramoto M."/>
            <person name="Osada H."/>
        </authorList>
    </citation>
    <scope>NUCLEOTIDE SEQUENCE [LARGE SCALE GENOMIC DNA]</scope>
    <source>
        <strain evidence="10 11">SN-593</strain>
    </source>
</reference>
<dbReference type="InterPro" id="IPR050171">
    <property type="entry name" value="MFS_Transporters"/>
</dbReference>
<keyword evidence="3" id="KW-1003">Cell membrane</keyword>
<keyword evidence="2" id="KW-0813">Transport</keyword>
<feature type="transmembrane region" description="Helical" evidence="8">
    <location>
        <begin position="256"/>
        <end position="277"/>
    </location>
</feature>
<evidence type="ECO:0000256" key="1">
    <source>
        <dbReference type="ARBA" id="ARBA00004651"/>
    </source>
</evidence>
<evidence type="ECO:0000256" key="5">
    <source>
        <dbReference type="ARBA" id="ARBA00022989"/>
    </source>
</evidence>
<dbReference type="AlphaFoldDB" id="A0A7U3VN44"/>
<organism evidence="10 11">
    <name type="scientific">Actinacidiphila reveromycinica</name>
    <dbReference type="NCBI Taxonomy" id="659352"/>
    <lineage>
        <taxon>Bacteria</taxon>
        <taxon>Bacillati</taxon>
        <taxon>Actinomycetota</taxon>
        <taxon>Actinomycetes</taxon>
        <taxon>Kitasatosporales</taxon>
        <taxon>Streptomycetaceae</taxon>
        <taxon>Actinacidiphila</taxon>
    </lineage>
</organism>
<dbReference type="Pfam" id="PF07690">
    <property type="entry name" value="MFS_1"/>
    <property type="match status" value="1"/>
</dbReference>
<feature type="transmembrane region" description="Helical" evidence="8">
    <location>
        <begin position="381"/>
        <end position="405"/>
    </location>
</feature>
<reference evidence="10 11" key="3">
    <citation type="journal article" date="2011" name="Nat. Chem. Biol.">
        <title>Reveromycin A biosynthesis uses RevG and RevJ for stereospecific spiroacetal formation.</title>
        <authorList>
            <person name="Takahashi S."/>
            <person name="Toyoda A."/>
            <person name="Sekiyama Y."/>
            <person name="Takagi H."/>
            <person name="Nogawa T."/>
            <person name="Uramoto M."/>
            <person name="Suzuki R."/>
            <person name="Koshino H."/>
            <person name="Kumano T."/>
            <person name="Panthee S."/>
            <person name="Dairi T."/>
            <person name="Ishikawa J."/>
            <person name="Ikeda H."/>
            <person name="Sakaki Y."/>
            <person name="Osada H."/>
        </authorList>
    </citation>
    <scope>NUCLEOTIDE SEQUENCE [LARGE SCALE GENOMIC DNA]</scope>
    <source>
        <strain evidence="10 11">SN-593</strain>
    </source>
</reference>
<comment type="subcellular location">
    <subcellularLocation>
        <location evidence="1">Cell membrane</location>
        <topology evidence="1">Multi-pass membrane protein</topology>
    </subcellularLocation>
</comment>
<accession>A0A7U3VN44</accession>
<dbReference type="PANTHER" id="PTHR23517:SF13">
    <property type="entry name" value="MAJOR FACILITATOR SUPERFAMILY MFS_1"/>
    <property type="match status" value="1"/>
</dbReference>
<dbReference type="KEGG" id="arev:RVR_2817"/>
<evidence type="ECO:0000256" key="3">
    <source>
        <dbReference type="ARBA" id="ARBA00022475"/>
    </source>
</evidence>
<dbReference type="Proteomes" id="UP000595703">
    <property type="component" value="Chromosome"/>
</dbReference>